<gene>
    <name evidence="11" type="primary">ADK</name>
    <name evidence="11" type="ORF">TSPGSL018_4926</name>
</gene>
<dbReference type="CDD" id="cd01428">
    <property type="entry name" value="ADK"/>
    <property type="match status" value="1"/>
</dbReference>
<evidence type="ECO:0000256" key="2">
    <source>
        <dbReference type="ARBA" id="ARBA00003053"/>
    </source>
</evidence>
<dbReference type="FunFam" id="3.40.50.300:FF:000106">
    <property type="entry name" value="Adenylate kinase mitochondrial"/>
    <property type="match status" value="1"/>
</dbReference>
<dbReference type="Pfam" id="PF05191">
    <property type="entry name" value="ADK_lid"/>
    <property type="match status" value="1"/>
</dbReference>
<dbReference type="Gene3D" id="3.40.50.300">
    <property type="entry name" value="P-loop containing nucleotide triphosphate hydrolases"/>
    <property type="match status" value="1"/>
</dbReference>
<evidence type="ECO:0000256" key="8">
    <source>
        <dbReference type="ARBA" id="ARBA00031517"/>
    </source>
</evidence>
<evidence type="ECO:0000256" key="4">
    <source>
        <dbReference type="ARBA" id="ARBA00012955"/>
    </source>
</evidence>
<dbReference type="GO" id="GO:0005524">
    <property type="term" value="F:ATP binding"/>
    <property type="evidence" value="ECO:0007669"/>
    <property type="project" value="InterPro"/>
</dbReference>
<dbReference type="SUPFAM" id="SSF52540">
    <property type="entry name" value="P-loop containing nucleoside triphosphate hydrolases"/>
    <property type="match status" value="1"/>
</dbReference>
<keyword evidence="7 9" id="KW-0418">Kinase</keyword>
<dbReference type="EMBL" id="GBEZ01016147">
    <property type="protein sequence ID" value="JAC70077.1"/>
    <property type="molecule type" value="Transcribed_RNA"/>
</dbReference>
<dbReference type="InterPro" id="IPR000850">
    <property type="entry name" value="Adenylat/UMP-CMP_kin"/>
</dbReference>
<comment type="catalytic activity">
    <reaction evidence="1">
        <text>AMP + ATP = 2 ADP</text>
        <dbReference type="Rhea" id="RHEA:12973"/>
        <dbReference type="ChEBI" id="CHEBI:30616"/>
        <dbReference type="ChEBI" id="CHEBI:456215"/>
        <dbReference type="ChEBI" id="CHEBI:456216"/>
        <dbReference type="EC" id="2.7.4.3"/>
    </reaction>
</comment>
<dbReference type="NCBIfam" id="NF001381">
    <property type="entry name" value="PRK00279.1-3"/>
    <property type="match status" value="1"/>
</dbReference>
<organism evidence="11">
    <name type="scientific">Tetraselmis sp. GSL018</name>
    <dbReference type="NCBI Taxonomy" id="582737"/>
    <lineage>
        <taxon>Eukaryota</taxon>
        <taxon>Viridiplantae</taxon>
        <taxon>Chlorophyta</taxon>
        <taxon>core chlorophytes</taxon>
        <taxon>Chlorodendrophyceae</taxon>
        <taxon>Chlorodendrales</taxon>
        <taxon>Chlorodendraceae</taxon>
        <taxon>Tetraselmis</taxon>
    </lineage>
</organism>
<dbReference type="NCBIfam" id="TIGR01351">
    <property type="entry name" value="adk"/>
    <property type="match status" value="1"/>
</dbReference>
<evidence type="ECO:0000256" key="7">
    <source>
        <dbReference type="ARBA" id="ARBA00022777"/>
    </source>
</evidence>
<protein>
    <recommendedName>
        <fullName evidence="4">adenylate kinase</fullName>
        <ecNumber evidence="4">2.7.4.3</ecNumber>
    </recommendedName>
    <alternativeName>
        <fullName evidence="8">ATP:AMP phosphotransferase</fullName>
    </alternativeName>
</protein>
<dbReference type="InterPro" id="IPR033690">
    <property type="entry name" value="Adenylat_kinase_CS"/>
</dbReference>
<evidence type="ECO:0000259" key="10">
    <source>
        <dbReference type="Pfam" id="PF05191"/>
    </source>
</evidence>
<dbReference type="InterPro" id="IPR006259">
    <property type="entry name" value="Adenyl_kin_sub"/>
</dbReference>
<evidence type="ECO:0000256" key="1">
    <source>
        <dbReference type="ARBA" id="ARBA00000582"/>
    </source>
</evidence>
<sequence length="243" mass="26534">MANVAAVDLSEIPVEALMAEVQRRLECQLKPEKRLILVGPPGCGKGTQSPQLKKENCLCHLATGDMLREAIKNQTPVGLKAKEAVDSGALVSDEIVVNIVEEAIQAPQCRTGFVLDGFPRTVQQAKMLDEMLQKKGVQIDRVLNFEVPDSVLVERVTGRLIHPASGRSYHEKFAPPKVAGQDDVTGEPLVRRKDDNAETLKTRLANFHAETSPVIDYYAGKVAHIKADKPQAQVAEQIRAAVS</sequence>
<feature type="domain" description="Adenylate kinase active site lid" evidence="10">
    <location>
        <begin position="159"/>
        <end position="194"/>
    </location>
</feature>
<evidence type="ECO:0000256" key="5">
    <source>
        <dbReference type="ARBA" id="ARBA00022679"/>
    </source>
</evidence>
<proteinExistence type="inferred from homology"/>
<dbReference type="HAMAP" id="MF_00235">
    <property type="entry name" value="Adenylate_kinase_Adk"/>
    <property type="match status" value="1"/>
</dbReference>
<dbReference type="PRINTS" id="PR00094">
    <property type="entry name" value="ADENYLTKNASE"/>
</dbReference>
<keyword evidence="5 9" id="KW-0808">Transferase</keyword>
<comment type="similarity">
    <text evidence="3 9">Belongs to the adenylate kinase family.</text>
</comment>
<name>A0A061RAU9_9CHLO</name>
<dbReference type="AlphaFoldDB" id="A0A061RAU9"/>
<keyword evidence="6" id="KW-0547">Nucleotide-binding</keyword>
<evidence type="ECO:0000256" key="9">
    <source>
        <dbReference type="RuleBase" id="RU003330"/>
    </source>
</evidence>
<accession>A0A061RAU9</accession>
<dbReference type="PROSITE" id="PS00113">
    <property type="entry name" value="ADENYLATE_KINASE"/>
    <property type="match status" value="1"/>
</dbReference>
<reference evidence="11" key="1">
    <citation type="submission" date="2014-05" db="EMBL/GenBank/DDBJ databases">
        <title>The transcriptome of the halophilic microalga Tetraselmis sp. GSL018 isolated from the Great Salt Lake, Utah.</title>
        <authorList>
            <person name="Jinkerson R.E."/>
            <person name="D'Adamo S."/>
            <person name="Posewitz M.C."/>
        </authorList>
    </citation>
    <scope>NUCLEOTIDE SEQUENCE</scope>
    <source>
        <strain evidence="11">GSL018</strain>
    </source>
</reference>
<dbReference type="PANTHER" id="PTHR23359">
    <property type="entry name" value="NUCLEOTIDE KINASE"/>
    <property type="match status" value="1"/>
</dbReference>
<dbReference type="GO" id="GO:0004017">
    <property type="term" value="F:AMP kinase activity"/>
    <property type="evidence" value="ECO:0007669"/>
    <property type="project" value="UniProtKB-EC"/>
</dbReference>
<comment type="function">
    <text evidence="2">Catalyzes the reversible transfer of the terminal phosphate group between ATP and AMP. Plays an important role in cellular energy homeostasis and in adenine nucleotide metabolism.</text>
</comment>
<evidence type="ECO:0000313" key="11">
    <source>
        <dbReference type="EMBL" id="JAC70077.1"/>
    </source>
</evidence>
<evidence type="ECO:0000256" key="3">
    <source>
        <dbReference type="ARBA" id="ARBA00007220"/>
    </source>
</evidence>
<evidence type="ECO:0000256" key="6">
    <source>
        <dbReference type="ARBA" id="ARBA00022741"/>
    </source>
</evidence>
<dbReference type="InterPro" id="IPR007862">
    <property type="entry name" value="Adenylate_kinase_lid-dom"/>
</dbReference>
<dbReference type="EC" id="2.7.4.3" evidence="4"/>
<dbReference type="InterPro" id="IPR027417">
    <property type="entry name" value="P-loop_NTPase"/>
</dbReference>
<dbReference type="Pfam" id="PF00406">
    <property type="entry name" value="ADK"/>
    <property type="match status" value="1"/>
</dbReference>